<dbReference type="Pfam" id="PF00685">
    <property type="entry name" value="Sulfotransfer_1"/>
    <property type="match status" value="1"/>
</dbReference>
<comment type="similarity">
    <text evidence="3">Belongs to the sulfotransferase 1 family.</text>
</comment>
<evidence type="ECO:0000256" key="2">
    <source>
        <dbReference type="ARBA" id="ARBA00023180"/>
    </source>
</evidence>
<keyword evidence="7" id="KW-1185">Reference proteome</keyword>
<proteinExistence type="inferred from homology"/>
<dbReference type="PANTHER" id="PTHR10605:SF56">
    <property type="entry name" value="BIFUNCTIONAL HEPARAN SULFATE N-DEACETYLASE_N-SULFOTRANSFERASE"/>
    <property type="match status" value="1"/>
</dbReference>
<evidence type="ECO:0000256" key="3">
    <source>
        <dbReference type="RuleBase" id="RU361155"/>
    </source>
</evidence>
<keyword evidence="4" id="KW-1133">Transmembrane helix</keyword>
<protein>
    <recommendedName>
        <fullName evidence="3">Sulfotransferase</fullName>
        <ecNumber evidence="3">2.8.2.-</ecNumber>
    </recommendedName>
</protein>
<dbReference type="Proteomes" id="UP001158576">
    <property type="component" value="Chromosome XSR"/>
</dbReference>
<dbReference type="PANTHER" id="PTHR10605">
    <property type="entry name" value="HEPARAN SULFATE SULFOTRANSFERASE"/>
    <property type="match status" value="1"/>
</dbReference>
<dbReference type="EC" id="2.8.2.-" evidence="3"/>
<dbReference type="SUPFAM" id="SSF52540">
    <property type="entry name" value="P-loop containing nucleoside triphosphate hydrolases"/>
    <property type="match status" value="1"/>
</dbReference>
<name>A0ABN7SJ70_OIKDI</name>
<dbReference type="InterPro" id="IPR000863">
    <property type="entry name" value="Sulfotransferase_dom"/>
</dbReference>
<evidence type="ECO:0000313" key="7">
    <source>
        <dbReference type="Proteomes" id="UP001158576"/>
    </source>
</evidence>
<reference evidence="6 7" key="1">
    <citation type="submission" date="2021-04" db="EMBL/GenBank/DDBJ databases">
        <authorList>
            <person name="Bliznina A."/>
        </authorList>
    </citation>
    <scope>NUCLEOTIDE SEQUENCE [LARGE SCALE GENOMIC DNA]</scope>
</reference>
<sequence length="368" mass="43315">MELNTYLVLVILILLAISSFINYDLSTANDGFYPLPRFLTSYFRPNKVLKEHYNGTLPGFIITGVMKCGTGAVSKFLSQHSRVYDIGETYFFNRYYEKGYSYYDALLTRRSAGKHKIVFEKTPTYYKTLPTAERIHAMSPDTKIILIVCDNVQRTLSRYLHILHLSPNSLQRQQKEHKIDDLGKDFEEFQQRLNATIDDLNIEFKGMLANRFGNFYRFVEDLYDLYNQRKYPFSTKDSTLRELILTDGLYSVYHMTYLKFFSPEKVLVVDGSTMKDSPWTELERIQNFLDVPVELSENSFKWSEERGLYCLNKDGVPNCLGKGKGRSNGWEFEPYLQKKLMKFFKPFDQHFANLLKKRFSWQDKNDEE</sequence>
<evidence type="ECO:0000256" key="1">
    <source>
        <dbReference type="ARBA" id="ARBA00022679"/>
    </source>
</evidence>
<evidence type="ECO:0000313" key="6">
    <source>
        <dbReference type="EMBL" id="CAG5099024.1"/>
    </source>
</evidence>
<dbReference type="Gene3D" id="3.40.50.300">
    <property type="entry name" value="P-loop containing nucleotide triphosphate hydrolases"/>
    <property type="match status" value="1"/>
</dbReference>
<dbReference type="EMBL" id="OU015569">
    <property type="protein sequence ID" value="CAG5099024.1"/>
    <property type="molecule type" value="Genomic_DNA"/>
</dbReference>
<organism evidence="6 7">
    <name type="scientific">Oikopleura dioica</name>
    <name type="common">Tunicate</name>
    <dbReference type="NCBI Taxonomy" id="34765"/>
    <lineage>
        <taxon>Eukaryota</taxon>
        <taxon>Metazoa</taxon>
        <taxon>Chordata</taxon>
        <taxon>Tunicata</taxon>
        <taxon>Appendicularia</taxon>
        <taxon>Copelata</taxon>
        <taxon>Oikopleuridae</taxon>
        <taxon>Oikopleura</taxon>
    </lineage>
</organism>
<keyword evidence="4" id="KW-0812">Transmembrane</keyword>
<accession>A0ABN7SJ70</accession>
<evidence type="ECO:0000259" key="5">
    <source>
        <dbReference type="Pfam" id="PF00685"/>
    </source>
</evidence>
<evidence type="ECO:0000256" key="4">
    <source>
        <dbReference type="SAM" id="Phobius"/>
    </source>
</evidence>
<gene>
    <name evidence="6" type="ORF">OKIOD_LOCUS7740</name>
</gene>
<dbReference type="InterPro" id="IPR027417">
    <property type="entry name" value="P-loop_NTPase"/>
</dbReference>
<feature type="domain" description="Sulfotransferase" evidence="5">
    <location>
        <begin position="60"/>
        <end position="345"/>
    </location>
</feature>
<keyword evidence="1 3" id="KW-0808">Transferase</keyword>
<feature type="transmembrane region" description="Helical" evidence="4">
    <location>
        <begin position="6"/>
        <end position="25"/>
    </location>
</feature>
<keyword evidence="2" id="KW-0325">Glycoprotein</keyword>
<dbReference type="InterPro" id="IPR037359">
    <property type="entry name" value="NST/OST"/>
</dbReference>
<keyword evidence="4" id="KW-0472">Membrane</keyword>